<keyword evidence="4" id="KW-0239">DNA-directed DNA polymerase</keyword>
<evidence type="ECO:0000256" key="4">
    <source>
        <dbReference type="ARBA" id="ARBA00022932"/>
    </source>
</evidence>
<name>A0A0A9XHA7_LYGHE</name>
<dbReference type="EMBL" id="GDHC01011671">
    <property type="protein sequence ID" value="JAQ06958.1"/>
    <property type="molecule type" value="Transcribed_RNA"/>
</dbReference>
<dbReference type="GO" id="GO:1902975">
    <property type="term" value="P:mitotic DNA replication initiation"/>
    <property type="evidence" value="ECO:0007669"/>
    <property type="project" value="TreeGrafter"/>
</dbReference>
<dbReference type="Pfam" id="PF00136">
    <property type="entry name" value="DNA_pol_B"/>
    <property type="match status" value="1"/>
</dbReference>
<dbReference type="GO" id="GO:0003682">
    <property type="term" value="F:chromatin binding"/>
    <property type="evidence" value="ECO:0007669"/>
    <property type="project" value="TreeGrafter"/>
</dbReference>
<reference evidence="7" key="3">
    <citation type="journal article" date="2016" name="Gigascience">
        <title>De novo construction of an expanded transcriptome assembly for the western tarnished plant bug, Lygus hesperus.</title>
        <authorList>
            <person name="Tassone E.E."/>
            <person name="Geib S.M."/>
            <person name="Hall B."/>
            <person name="Fabrick J.A."/>
            <person name="Brent C.S."/>
            <person name="Hull J.J."/>
        </authorList>
    </citation>
    <scope>NUCLEOTIDE SEQUENCE</scope>
</reference>
<evidence type="ECO:0000313" key="6">
    <source>
        <dbReference type="EMBL" id="JAG19036.1"/>
    </source>
</evidence>
<gene>
    <name evidence="6" type="primary">DPOLA_0</name>
    <name evidence="7" type="synonym">DPOLA</name>
    <name evidence="6" type="ORF">CM83_22463</name>
    <name evidence="7" type="ORF">g.19245</name>
</gene>
<dbReference type="EC" id="2.7.7.7" evidence="1"/>
<keyword evidence="3" id="KW-0548">Nucleotidyltransferase</keyword>
<evidence type="ECO:0000256" key="2">
    <source>
        <dbReference type="ARBA" id="ARBA00022679"/>
    </source>
</evidence>
<dbReference type="InterPro" id="IPR006134">
    <property type="entry name" value="DNA-dir_DNA_pol_B_multi_dom"/>
</dbReference>
<organism evidence="6">
    <name type="scientific">Lygus hesperus</name>
    <name type="common">Western plant bug</name>
    <dbReference type="NCBI Taxonomy" id="30085"/>
    <lineage>
        <taxon>Eukaryota</taxon>
        <taxon>Metazoa</taxon>
        <taxon>Ecdysozoa</taxon>
        <taxon>Arthropoda</taxon>
        <taxon>Hexapoda</taxon>
        <taxon>Insecta</taxon>
        <taxon>Pterygota</taxon>
        <taxon>Neoptera</taxon>
        <taxon>Paraneoptera</taxon>
        <taxon>Hemiptera</taxon>
        <taxon>Heteroptera</taxon>
        <taxon>Panheteroptera</taxon>
        <taxon>Cimicomorpha</taxon>
        <taxon>Miridae</taxon>
        <taxon>Mirini</taxon>
        <taxon>Lygus</taxon>
    </lineage>
</organism>
<evidence type="ECO:0000256" key="3">
    <source>
        <dbReference type="ARBA" id="ARBA00022695"/>
    </source>
</evidence>
<dbReference type="PANTHER" id="PTHR45861">
    <property type="entry name" value="DNA POLYMERASE ALPHA CATALYTIC SUBUNIT"/>
    <property type="match status" value="1"/>
</dbReference>
<dbReference type="Gene3D" id="1.10.132.60">
    <property type="entry name" value="DNA polymerase family B, C-terminal domain"/>
    <property type="match status" value="1"/>
</dbReference>
<dbReference type="GO" id="GO:0000166">
    <property type="term" value="F:nucleotide binding"/>
    <property type="evidence" value="ECO:0007669"/>
    <property type="project" value="InterPro"/>
</dbReference>
<accession>A0A0A9XHA7</accession>
<dbReference type="GO" id="GO:0003887">
    <property type="term" value="F:DNA-directed DNA polymerase activity"/>
    <property type="evidence" value="ECO:0007669"/>
    <property type="project" value="UniProtKB-KW"/>
</dbReference>
<keyword evidence="2" id="KW-0808">Transferase</keyword>
<reference evidence="6" key="1">
    <citation type="journal article" date="2014" name="PLoS ONE">
        <title>Transcriptome-Based Identification of ABC Transporters in the Western Tarnished Plant Bug Lygus hesperus.</title>
        <authorList>
            <person name="Hull J.J."/>
            <person name="Chaney K."/>
            <person name="Geib S.M."/>
            <person name="Fabrick J.A."/>
            <person name="Brent C.S."/>
            <person name="Walsh D."/>
            <person name="Lavine L.C."/>
        </authorList>
    </citation>
    <scope>NUCLEOTIDE SEQUENCE</scope>
</reference>
<protein>
    <recommendedName>
        <fullName evidence="1">DNA-directed DNA polymerase</fullName>
        <ecNumber evidence="1">2.7.7.7</ecNumber>
    </recommendedName>
</protein>
<proteinExistence type="predicted"/>
<feature type="domain" description="DNA-directed DNA polymerase family B multifunctional" evidence="5">
    <location>
        <begin position="1"/>
        <end position="125"/>
    </location>
</feature>
<dbReference type="GO" id="GO:0006272">
    <property type="term" value="P:leading strand elongation"/>
    <property type="evidence" value="ECO:0007669"/>
    <property type="project" value="TreeGrafter"/>
</dbReference>
<dbReference type="GO" id="GO:0006273">
    <property type="term" value="P:lagging strand elongation"/>
    <property type="evidence" value="ECO:0007669"/>
    <property type="project" value="TreeGrafter"/>
</dbReference>
<dbReference type="GO" id="GO:0003688">
    <property type="term" value="F:DNA replication origin binding"/>
    <property type="evidence" value="ECO:0007669"/>
    <property type="project" value="TreeGrafter"/>
</dbReference>
<sequence length="126" mass="14452">MVRRDWCPLSKKVSDAVLERILYAKDGEDILDYIIGYVHRVAQDVRGGDVYTLREFVISKSLTKEPELYKGGSFPHAAVAQRMKARKELVRVGDLIPYVICTGEKLNERAYHVDEVRQNETLRVDA</sequence>
<evidence type="ECO:0000313" key="7">
    <source>
        <dbReference type="EMBL" id="JAQ06958.1"/>
    </source>
</evidence>
<dbReference type="PANTHER" id="PTHR45861:SF1">
    <property type="entry name" value="DNA POLYMERASE ALPHA CATALYTIC SUBUNIT"/>
    <property type="match status" value="1"/>
</dbReference>
<dbReference type="EMBL" id="GBHO01024568">
    <property type="protein sequence ID" value="JAG19036.1"/>
    <property type="molecule type" value="Transcribed_RNA"/>
</dbReference>
<dbReference type="SUPFAM" id="SSF56672">
    <property type="entry name" value="DNA/RNA polymerases"/>
    <property type="match status" value="1"/>
</dbReference>
<dbReference type="AlphaFoldDB" id="A0A0A9XHA7"/>
<dbReference type="InterPro" id="IPR043502">
    <property type="entry name" value="DNA/RNA_pol_sf"/>
</dbReference>
<evidence type="ECO:0000256" key="1">
    <source>
        <dbReference type="ARBA" id="ARBA00012417"/>
    </source>
</evidence>
<reference evidence="6" key="2">
    <citation type="submission" date="2014-07" db="EMBL/GenBank/DDBJ databases">
        <authorList>
            <person name="Hull J."/>
        </authorList>
    </citation>
    <scope>NUCLEOTIDE SEQUENCE</scope>
</reference>
<evidence type="ECO:0000259" key="5">
    <source>
        <dbReference type="Pfam" id="PF00136"/>
    </source>
</evidence>
<dbReference type="InterPro" id="IPR042087">
    <property type="entry name" value="DNA_pol_B_thumb"/>
</dbReference>
<dbReference type="GO" id="GO:0003697">
    <property type="term" value="F:single-stranded DNA binding"/>
    <property type="evidence" value="ECO:0007669"/>
    <property type="project" value="TreeGrafter"/>
</dbReference>
<dbReference type="GO" id="GO:0005658">
    <property type="term" value="C:alpha DNA polymerase:primase complex"/>
    <property type="evidence" value="ECO:0007669"/>
    <property type="project" value="TreeGrafter"/>
</dbReference>